<evidence type="ECO:0000313" key="3">
    <source>
        <dbReference type="Proteomes" id="UP000813824"/>
    </source>
</evidence>
<gene>
    <name evidence="2" type="ORF">BXZ70DRAFT_427008</name>
</gene>
<proteinExistence type="predicted"/>
<organism evidence="2 3">
    <name type="scientific">Cristinia sonorae</name>
    <dbReference type="NCBI Taxonomy" id="1940300"/>
    <lineage>
        <taxon>Eukaryota</taxon>
        <taxon>Fungi</taxon>
        <taxon>Dikarya</taxon>
        <taxon>Basidiomycota</taxon>
        <taxon>Agaricomycotina</taxon>
        <taxon>Agaricomycetes</taxon>
        <taxon>Agaricomycetidae</taxon>
        <taxon>Agaricales</taxon>
        <taxon>Pleurotineae</taxon>
        <taxon>Stephanosporaceae</taxon>
        <taxon>Cristinia</taxon>
    </lineage>
</organism>
<dbReference type="Pfam" id="PF12937">
    <property type="entry name" value="F-box-like"/>
    <property type="match status" value="1"/>
</dbReference>
<dbReference type="SUPFAM" id="SSF52047">
    <property type="entry name" value="RNI-like"/>
    <property type="match status" value="1"/>
</dbReference>
<dbReference type="OrthoDB" id="613763at2759"/>
<dbReference type="SUPFAM" id="SSF81383">
    <property type="entry name" value="F-box domain"/>
    <property type="match status" value="1"/>
</dbReference>
<dbReference type="Proteomes" id="UP000813824">
    <property type="component" value="Unassembled WGS sequence"/>
</dbReference>
<sequence>MSFTALPPELLDDIFHSLPTSSLLALATTCSSFTPSADRILYRHIALSSHTHNLNAVHTLASHPALSSLVRTFTLDVDDADPTTADFYVALQRALRHMEGLTSLELNVGINESWVLKCGDRESAYPSLQHFSTSVIFDVNTISFLLRTPSLLSLQLSSSVSPSDVAALEIPTEAIPELESYTGPASLLRHLSPRPLTTLLLSDDLAIDDVQYLSSAARAPSSSAGTVASCCMTIPDGCARPPTDVQVLSAITSASPAVMIEALAEACPHLTCLRVMTTCAFWEAPDLSFYNRIAQTLSTLPSLTAFELSGMHWESRPKSSVTGILDVSEKEWVSPPVTPRVVDVEFQENQREHEFSVNEAFLDWSY</sequence>
<keyword evidence="3" id="KW-1185">Reference proteome</keyword>
<dbReference type="PROSITE" id="PS50181">
    <property type="entry name" value="FBOX"/>
    <property type="match status" value="1"/>
</dbReference>
<evidence type="ECO:0000313" key="2">
    <source>
        <dbReference type="EMBL" id="KAH8106245.1"/>
    </source>
</evidence>
<name>A0A8K0UWB9_9AGAR</name>
<dbReference type="EMBL" id="JAEVFJ010000003">
    <property type="protein sequence ID" value="KAH8106245.1"/>
    <property type="molecule type" value="Genomic_DNA"/>
</dbReference>
<reference evidence="2" key="1">
    <citation type="journal article" date="2021" name="New Phytol.">
        <title>Evolutionary innovations through gain and loss of genes in the ectomycorrhizal Boletales.</title>
        <authorList>
            <person name="Wu G."/>
            <person name="Miyauchi S."/>
            <person name="Morin E."/>
            <person name="Kuo A."/>
            <person name="Drula E."/>
            <person name="Varga T."/>
            <person name="Kohler A."/>
            <person name="Feng B."/>
            <person name="Cao Y."/>
            <person name="Lipzen A."/>
            <person name="Daum C."/>
            <person name="Hundley H."/>
            <person name="Pangilinan J."/>
            <person name="Johnson J."/>
            <person name="Barry K."/>
            <person name="LaButti K."/>
            <person name="Ng V."/>
            <person name="Ahrendt S."/>
            <person name="Min B."/>
            <person name="Choi I.G."/>
            <person name="Park H."/>
            <person name="Plett J.M."/>
            <person name="Magnuson J."/>
            <person name="Spatafora J.W."/>
            <person name="Nagy L.G."/>
            <person name="Henrissat B."/>
            <person name="Grigoriev I.V."/>
            <person name="Yang Z.L."/>
            <person name="Xu J."/>
            <person name="Martin F.M."/>
        </authorList>
    </citation>
    <scope>NUCLEOTIDE SEQUENCE</scope>
    <source>
        <strain evidence="2">KKN 215</strain>
    </source>
</reference>
<feature type="domain" description="F-box" evidence="1">
    <location>
        <begin position="1"/>
        <end position="45"/>
    </location>
</feature>
<evidence type="ECO:0000259" key="1">
    <source>
        <dbReference type="PROSITE" id="PS50181"/>
    </source>
</evidence>
<dbReference type="InterPro" id="IPR001810">
    <property type="entry name" value="F-box_dom"/>
</dbReference>
<dbReference type="AlphaFoldDB" id="A0A8K0UWB9"/>
<dbReference type="InterPro" id="IPR032675">
    <property type="entry name" value="LRR_dom_sf"/>
</dbReference>
<dbReference type="Gene3D" id="3.80.10.10">
    <property type="entry name" value="Ribonuclease Inhibitor"/>
    <property type="match status" value="1"/>
</dbReference>
<dbReference type="InterPro" id="IPR036047">
    <property type="entry name" value="F-box-like_dom_sf"/>
</dbReference>
<comment type="caution">
    <text evidence="2">The sequence shown here is derived from an EMBL/GenBank/DDBJ whole genome shotgun (WGS) entry which is preliminary data.</text>
</comment>
<accession>A0A8K0UWB9</accession>
<protein>
    <recommendedName>
        <fullName evidence="1">F-box domain-containing protein</fullName>
    </recommendedName>
</protein>